<keyword evidence="1" id="KW-0175">Coiled coil</keyword>
<gene>
    <name evidence="4" type="ORF">QYE76_024535</name>
</gene>
<dbReference type="Proteomes" id="UP001231189">
    <property type="component" value="Unassembled WGS sequence"/>
</dbReference>
<organism evidence="4 5">
    <name type="scientific">Lolium multiflorum</name>
    <name type="common">Italian ryegrass</name>
    <name type="synonym">Lolium perenne subsp. multiflorum</name>
    <dbReference type="NCBI Taxonomy" id="4521"/>
    <lineage>
        <taxon>Eukaryota</taxon>
        <taxon>Viridiplantae</taxon>
        <taxon>Streptophyta</taxon>
        <taxon>Embryophyta</taxon>
        <taxon>Tracheophyta</taxon>
        <taxon>Spermatophyta</taxon>
        <taxon>Magnoliopsida</taxon>
        <taxon>Liliopsida</taxon>
        <taxon>Poales</taxon>
        <taxon>Poaceae</taxon>
        <taxon>BOP clade</taxon>
        <taxon>Pooideae</taxon>
        <taxon>Poodae</taxon>
        <taxon>Poeae</taxon>
        <taxon>Poeae Chloroplast Group 2 (Poeae type)</taxon>
        <taxon>Loliodinae</taxon>
        <taxon>Loliinae</taxon>
        <taxon>Lolium</taxon>
    </lineage>
</organism>
<evidence type="ECO:0000313" key="4">
    <source>
        <dbReference type="EMBL" id="KAK1619018.1"/>
    </source>
</evidence>
<accession>A0AAD8RGU6</accession>
<dbReference type="Pfam" id="PF04195">
    <property type="entry name" value="Transposase_28"/>
    <property type="match status" value="1"/>
</dbReference>
<protein>
    <recommendedName>
        <fullName evidence="3">Transposase (putative) gypsy type domain-containing protein</fullName>
    </recommendedName>
</protein>
<evidence type="ECO:0000313" key="5">
    <source>
        <dbReference type="Proteomes" id="UP001231189"/>
    </source>
</evidence>
<dbReference type="AlphaFoldDB" id="A0AAD8RGU6"/>
<evidence type="ECO:0000256" key="2">
    <source>
        <dbReference type="SAM" id="MobiDB-lite"/>
    </source>
</evidence>
<sequence>MEKLEISGWERSKISNQDHKTLKKLGLMKKDSLIFPGNESFPSPPIGFRGSAASAGPKSIMHISIFITLCECFLGTHPHWGLWKRIFYLRRNNSRNVVYNVGGVCISVQGWRRRWLYIQEEYVGNQEYDIAPFDGAAEILRRQSWDAEVNKRKRDEVEDSGSSKPTEPAAEEMSPQEDGTFNPYDDAGSVSSGEEEEKETAVHGAAPTSTSNTVVLSEALRVAEESSPPPQQNVETSTPTTIPRAPSPKRERTRAGESHEIAAGGSSTPSLNDPVMKHLIKLGTQFIGFRDAAEDLREALDKAEQRANALAIKLEQSEKAREKAEQDAAPVEDLRKRLQNAENALRDKISQQIAHENAIIGKMGEDFTLHEVEEDRLLDTLSILELQGDLMQPQIFSELVRRFLAQEDLVLAYQRENLKVGVEGTIALVTDSRQDVDWAKAGDSKGMNKEKWKTLVKVAKTHSKKILAFLGHKPAASASTAKPEVK</sequence>
<feature type="coiled-coil region" evidence="1">
    <location>
        <begin position="286"/>
        <end position="351"/>
    </location>
</feature>
<dbReference type="PANTHER" id="PTHR33026:SF7">
    <property type="entry name" value="OS03G0100275 PROTEIN"/>
    <property type="match status" value="1"/>
</dbReference>
<keyword evidence="5" id="KW-1185">Reference proteome</keyword>
<proteinExistence type="predicted"/>
<reference evidence="4" key="1">
    <citation type="submission" date="2023-07" db="EMBL/GenBank/DDBJ databases">
        <title>A chromosome-level genome assembly of Lolium multiflorum.</title>
        <authorList>
            <person name="Chen Y."/>
            <person name="Copetti D."/>
            <person name="Kolliker R."/>
            <person name="Studer B."/>
        </authorList>
    </citation>
    <scope>NUCLEOTIDE SEQUENCE</scope>
    <source>
        <strain evidence="4">02402/16</strain>
        <tissue evidence="4">Leaf</tissue>
    </source>
</reference>
<feature type="region of interest" description="Disordered" evidence="2">
    <location>
        <begin position="149"/>
        <end position="270"/>
    </location>
</feature>
<dbReference type="EMBL" id="JAUUTY010000006">
    <property type="protein sequence ID" value="KAK1619018.1"/>
    <property type="molecule type" value="Genomic_DNA"/>
</dbReference>
<feature type="domain" description="Transposase (putative) gypsy type" evidence="3">
    <location>
        <begin position="56"/>
        <end position="90"/>
    </location>
</feature>
<dbReference type="PANTHER" id="PTHR33026">
    <property type="entry name" value="OS06G0360600 PROTEIN"/>
    <property type="match status" value="1"/>
</dbReference>
<name>A0AAD8RGU6_LOLMU</name>
<evidence type="ECO:0000256" key="1">
    <source>
        <dbReference type="SAM" id="Coils"/>
    </source>
</evidence>
<comment type="caution">
    <text evidence="4">The sequence shown here is derived from an EMBL/GenBank/DDBJ whole genome shotgun (WGS) entry which is preliminary data.</text>
</comment>
<evidence type="ECO:0000259" key="3">
    <source>
        <dbReference type="Pfam" id="PF04195"/>
    </source>
</evidence>
<dbReference type="InterPro" id="IPR007321">
    <property type="entry name" value="Transposase_28"/>
</dbReference>
<feature type="compositionally biased region" description="Basic and acidic residues" evidence="2">
    <location>
        <begin position="248"/>
        <end position="260"/>
    </location>
</feature>
<feature type="compositionally biased region" description="Polar residues" evidence="2">
    <location>
        <begin position="232"/>
        <end position="241"/>
    </location>
</feature>